<proteinExistence type="predicted"/>
<evidence type="ECO:0000313" key="2">
    <source>
        <dbReference type="EMBL" id="KAJ7363212.1"/>
    </source>
</evidence>
<accession>A0A9W9YQG8</accession>
<sequence>MSKFRKSLPNAENLTSESENDEDFNVSDCEDRSLSPPCAKRRKRQTKLPSKLSEYETEGSIDTQRRNFVGVSSNGTRKISAVDGDLVFLPGEKVFATYKGKPFKATIAVTAATKNDAQTAYKENKQPKQIGKSLDKKTTQEESSSKPLRKDRQNKTEKGKGSKASEKKKSPAQEDRELKAGIQKAQMEQMKEVLKETKDANFQLIDDGDQVPITPRHSSSPKVTVPKITSPKATDNADETCCQQCSLNKAVLKRNSQALQILQQGMSALQSEIEHLKRQESSQSSTSFTTPMGNTVSLPKRKSTSSPRPPSPISPLSFENSSESNSGSVEIEEQAHDQREFKVMSPEHVQKMAVIPHHLRSKAAGANSSRRVQGYWRLVYSQ</sequence>
<reference evidence="2" key="1">
    <citation type="submission" date="2023-01" db="EMBL/GenBank/DDBJ databases">
        <title>Genome assembly of the deep-sea coral Lophelia pertusa.</title>
        <authorList>
            <person name="Herrera S."/>
            <person name="Cordes E."/>
        </authorList>
    </citation>
    <scope>NUCLEOTIDE SEQUENCE</scope>
    <source>
        <strain evidence="2">USNM1676648</strain>
        <tissue evidence="2">Polyp</tissue>
    </source>
</reference>
<name>A0A9W9YQG8_9CNID</name>
<feature type="region of interest" description="Disordered" evidence="1">
    <location>
        <begin position="273"/>
        <end position="348"/>
    </location>
</feature>
<dbReference type="Proteomes" id="UP001163046">
    <property type="component" value="Unassembled WGS sequence"/>
</dbReference>
<evidence type="ECO:0000256" key="1">
    <source>
        <dbReference type="SAM" id="MobiDB-lite"/>
    </source>
</evidence>
<feature type="region of interest" description="Disordered" evidence="1">
    <location>
        <begin position="114"/>
        <end position="188"/>
    </location>
</feature>
<evidence type="ECO:0000313" key="3">
    <source>
        <dbReference type="Proteomes" id="UP001163046"/>
    </source>
</evidence>
<feature type="compositionally biased region" description="Low complexity" evidence="1">
    <location>
        <begin position="281"/>
        <end position="290"/>
    </location>
</feature>
<feature type="compositionally biased region" description="Basic and acidic residues" evidence="1">
    <location>
        <begin position="133"/>
        <end position="179"/>
    </location>
</feature>
<comment type="caution">
    <text evidence="2">The sequence shown here is derived from an EMBL/GenBank/DDBJ whole genome shotgun (WGS) entry which is preliminary data.</text>
</comment>
<feature type="compositionally biased region" description="Low complexity" evidence="1">
    <location>
        <begin position="314"/>
        <end position="329"/>
    </location>
</feature>
<gene>
    <name evidence="2" type="ORF">OS493_011493</name>
</gene>
<organism evidence="2 3">
    <name type="scientific">Desmophyllum pertusum</name>
    <dbReference type="NCBI Taxonomy" id="174260"/>
    <lineage>
        <taxon>Eukaryota</taxon>
        <taxon>Metazoa</taxon>
        <taxon>Cnidaria</taxon>
        <taxon>Anthozoa</taxon>
        <taxon>Hexacorallia</taxon>
        <taxon>Scleractinia</taxon>
        <taxon>Caryophylliina</taxon>
        <taxon>Caryophylliidae</taxon>
        <taxon>Desmophyllum</taxon>
    </lineage>
</organism>
<keyword evidence="3" id="KW-1185">Reference proteome</keyword>
<protein>
    <submittedName>
        <fullName evidence="2">Uncharacterized protein</fullName>
    </submittedName>
</protein>
<dbReference type="OrthoDB" id="10311780at2759"/>
<dbReference type="AlphaFoldDB" id="A0A9W9YQG8"/>
<feature type="compositionally biased region" description="Basic and acidic residues" evidence="1">
    <location>
        <begin position="333"/>
        <end position="342"/>
    </location>
</feature>
<feature type="region of interest" description="Disordered" evidence="1">
    <location>
        <begin position="205"/>
        <end position="238"/>
    </location>
</feature>
<dbReference type="EMBL" id="MU827306">
    <property type="protein sequence ID" value="KAJ7363212.1"/>
    <property type="molecule type" value="Genomic_DNA"/>
</dbReference>
<feature type="region of interest" description="Disordered" evidence="1">
    <location>
        <begin position="1"/>
        <end position="61"/>
    </location>
</feature>